<dbReference type="AlphaFoldDB" id="A0A0G1Y120"/>
<reference evidence="2 3" key="1">
    <citation type="journal article" date="2015" name="Nature">
        <title>rRNA introns, odd ribosomes, and small enigmatic genomes across a large radiation of phyla.</title>
        <authorList>
            <person name="Brown C.T."/>
            <person name="Hug L.A."/>
            <person name="Thomas B.C."/>
            <person name="Sharon I."/>
            <person name="Castelle C.J."/>
            <person name="Singh A."/>
            <person name="Wilkins M.J."/>
            <person name="Williams K.H."/>
            <person name="Banfield J.F."/>
        </authorList>
    </citation>
    <scope>NUCLEOTIDE SEQUENCE [LARGE SCALE GENOMIC DNA]</scope>
</reference>
<dbReference type="Proteomes" id="UP000034290">
    <property type="component" value="Unassembled WGS sequence"/>
</dbReference>
<comment type="caution">
    <text evidence="2">The sequence shown here is derived from an EMBL/GenBank/DDBJ whole genome shotgun (WGS) entry which is preliminary data.</text>
</comment>
<proteinExistence type="predicted"/>
<feature type="transmembrane region" description="Helical" evidence="1">
    <location>
        <begin position="28"/>
        <end position="47"/>
    </location>
</feature>
<protein>
    <submittedName>
        <fullName evidence="2">Uncharacterized protein</fullName>
    </submittedName>
</protein>
<accession>A0A0G1Y120</accession>
<organism evidence="2 3">
    <name type="scientific">Candidatus Giovannonibacteria bacterium GW2011_GWA2_53_7</name>
    <dbReference type="NCBI Taxonomy" id="1618650"/>
    <lineage>
        <taxon>Bacteria</taxon>
        <taxon>Candidatus Giovannoniibacteriota</taxon>
    </lineage>
</organism>
<evidence type="ECO:0000313" key="2">
    <source>
        <dbReference type="EMBL" id="KKW36931.1"/>
    </source>
</evidence>
<dbReference type="EMBL" id="LCRM01000009">
    <property type="protein sequence ID" value="KKW36931.1"/>
    <property type="molecule type" value="Genomic_DNA"/>
</dbReference>
<evidence type="ECO:0000256" key="1">
    <source>
        <dbReference type="SAM" id="Phobius"/>
    </source>
</evidence>
<evidence type="ECO:0000313" key="3">
    <source>
        <dbReference type="Proteomes" id="UP000034290"/>
    </source>
</evidence>
<feature type="transmembrane region" description="Helical" evidence="1">
    <location>
        <begin position="59"/>
        <end position="80"/>
    </location>
</feature>
<feature type="transmembrane region" description="Helical" evidence="1">
    <location>
        <begin position="92"/>
        <end position="113"/>
    </location>
</feature>
<gene>
    <name evidence="2" type="ORF">UY81_C0009G0016</name>
</gene>
<keyword evidence="1" id="KW-0472">Membrane</keyword>
<sequence>MFDPRPLFHLDFWFGSNPTPLMSSSTQFFLIFFTLLLVLGVIVRIFWKKRFPDRDGREIIAKLSLLLKTMGVLGLIWLFFAVEQITFFQGRSWFLVWIAGLLVWSVFVWKYVYRILPKERRRREDDLERRKYLPGKKR</sequence>
<name>A0A0G1Y120_9BACT</name>
<keyword evidence="1" id="KW-0812">Transmembrane</keyword>
<keyword evidence="1" id="KW-1133">Transmembrane helix</keyword>